<dbReference type="AlphaFoldDB" id="A0A397UU89"/>
<sequence length="56" mass="6390">NFGFYKFINGSYQDDDSIYHVPCDIKDQVTQIFCGIGFKINLSDLIFAHDDHACSI</sequence>
<organism evidence="2 3">
    <name type="scientific">Gigaspora rosea</name>
    <dbReference type="NCBI Taxonomy" id="44941"/>
    <lineage>
        <taxon>Eukaryota</taxon>
        <taxon>Fungi</taxon>
        <taxon>Fungi incertae sedis</taxon>
        <taxon>Mucoromycota</taxon>
        <taxon>Glomeromycotina</taxon>
        <taxon>Glomeromycetes</taxon>
        <taxon>Diversisporales</taxon>
        <taxon>Gigasporaceae</taxon>
        <taxon>Gigaspora</taxon>
    </lineage>
</organism>
<protein>
    <submittedName>
        <fullName evidence="2">Uncharacterized protein</fullName>
    </submittedName>
</protein>
<keyword evidence="3" id="KW-1185">Reference proteome</keyword>
<evidence type="ECO:0000313" key="3">
    <source>
        <dbReference type="Proteomes" id="UP000266673"/>
    </source>
</evidence>
<gene>
    <name evidence="2" type="ORF">C2G38_2105319</name>
    <name evidence="1" type="ORF">C2G38_2129886</name>
</gene>
<name>A0A397UU89_9GLOM</name>
<dbReference type="OrthoDB" id="15189at2759"/>
<feature type="non-terminal residue" evidence="2">
    <location>
        <position position="1"/>
    </location>
</feature>
<reference evidence="2 3" key="1">
    <citation type="submission" date="2018-06" db="EMBL/GenBank/DDBJ databases">
        <title>Comparative genomics reveals the genomic features of Rhizophagus irregularis, R. cerebriforme, R. diaphanum and Gigaspora rosea, and their symbiotic lifestyle signature.</title>
        <authorList>
            <person name="Morin E."/>
            <person name="San Clemente H."/>
            <person name="Chen E.C.H."/>
            <person name="De La Providencia I."/>
            <person name="Hainaut M."/>
            <person name="Kuo A."/>
            <person name="Kohler A."/>
            <person name="Murat C."/>
            <person name="Tang N."/>
            <person name="Roy S."/>
            <person name="Loubradou J."/>
            <person name="Henrissat B."/>
            <person name="Grigoriev I.V."/>
            <person name="Corradi N."/>
            <person name="Roux C."/>
            <person name="Martin F.M."/>
        </authorList>
    </citation>
    <scope>NUCLEOTIDE SEQUENCE [LARGE SCALE GENOMIC DNA]</scope>
    <source>
        <strain evidence="2 3">DAOM 194757</strain>
    </source>
</reference>
<dbReference type="EMBL" id="QKWP01001214">
    <property type="protein sequence ID" value="RIB10756.1"/>
    <property type="molecule type" value="Genomic_DNA"/>
</dbReference>
<evidence type="ECO:0000313" key="2">
    <source>
        <dbReference type="EMBL" id="RIB10756.1"/>
    </source>
</evidence>
<comment type="caution">
    <text evidence="2">The sequence shown here is derived from an EMBL/GenBank/DDBJ whole genome shotgun (WGS) entry which is preliminary data.</text>
</comment>
<dbReference type="EMBL" id="QKWP01004190">
    <property type="protein sequence ID" value="RIB00461.1"/>
    <property type="molecule type" value="Genomic_DNA"/>
</dbReference>
<evidence type="ECO:0000313" key="1">
    <source>
        <dbReference type="EMBL" id="RIB00461.1"/>
    </source>
</evidence>
<accession>A0A397UU89</accession>
<dbReference type="Proteomes" id="UP000266673">
    <property type="component" value="Unassembled WGS sequence"/>
</dbReference>
<proteinExistence type="predicted"/>